<evidence type="ECO:0000313" key="2">
    <source>
        <dbReference type="Proteomes" id="UP000003009"/>
    </source>
</evidence>
<evidence type="ECO:0000313" key="1">
    <source>
        <dbReference type="EMBL" id="EEP67738.1"/>
    </source>
</evidence>
<gene>
    <name evidence="1" type="ORF">GCWU000324_01988</name>
</gene>
<sequence length="77" mass="8651">MLDITTLPPTAQIAISELETSKARNRRGIIPLSRSQIRRLEAQGLFPPSRRIAGTRGTFYLAGEVKNWIEQQATTKE</sequence>
<dbReference type="Proteomes" id="UP000003009">
    <property type="component" value="Unassembled WGS sequence"/>
</dbReference>
<dbReference type="STRING" id="629741.GCWU000324_01988"/>
<dbReference type="RefSeq" id="WP_003796846.1">
    <property type="nucleotide sequence ID" value="NZ_GG665872.1"/>
</dbReference>
<dbReference type="EMBL" id="ACJW02000003">
    <property type="protein sequence ID" value="EEP67738.1"/>
    <property type="molecule type" value="Genomic_DNA"/>
</dbReference>
<name>C4GIW6_9NEIS</name>
<proteinExistence type="predicted"/>
<reference evidence="1" key="1">
    <citation type="submission" date="2009-04" db="EMBL/GenBank/DDBJ databases">
        <authorList>
            <person name="Weinstock G."/>
            <person name="Sodergren E."/>
            <person name="Clifton S."/>
            <person name="Fulton L."/>
            <person name="Fulton B."/>
            <person name="Courtney L."/>
            <person name="Fronick C."/>
            <person name="Harrison M."/>
            <person name="Strong C."/>
            <person name="Farmer C."/>
            <person name="Delahaunty K."/>
            <person name="Markovic C."/>
            <person name="Hall O."/>
            <person name="Minx P."/>
            <person name="Tomlinson C."/>
            <person name="Mitreva M."/>
            <person name="Nelson J."/>
            <person name="Hou S."/>
            <person name="Wollam A."/>
            <person name="Pepin K.H."/>
            <person name="Johnson M."/>
            <person name="Bhonagiri V."/>
            <person name="Nash W.E."/>
            <person name="Warren W."/>
            <person name="Chinwalla A."/>
            <person name="Mardis E.R."/>
            <person name="Wilson R.K."/>
        </authorList>
    </citation>
    <scope>NUCLEOTIDE SEQUENCE [LARGE SCALE GENOMIC DNA]</scope>
    <source>
        <strain evidence="1">ATCC 51147</strain>
    </source>
</reference>
<dbReference type="InterPro" id="IPR010260">
    <property type="entry name" value="AlpA"/>
</dbReference>
<comment type="caution">
    <text evidence="1">The sequence shown here is derived from an EMBL/GenBank/DDBJ whole genome shotgun (WGS) entry which is preliminary data.</text>
</comment>
<dbReference type="GeneID" id="84906043"/>
<dbReference type="OrthoDB" id="8606179at2"/>
<accession>C4GIW6</accession>
<dbReference type="AlphaFoldDB" id="C4GIW6"/>
<keyword evidence="2" id="KW-1185">Reference proteome</keyword>
<organism evidence="1 2">
    <name type="scientific">Kingella oralis ATCC 51147</name>
    <dbReference type="NCBI Taxonomy" id="629741"/>
    <lineage>
        <taxon>Bacteria</taxon>
        <taxon>Pseudomonadati</taxon>
        <taxon>Pseudomonadota</taxon>
        <taxon>Betaproteobacteria</taxon>
        <taxon>Neisseriales</taxon>
        <taxon>Neisseriaceae</taxon>
        <taxon>Kingella</taxon>
    </lineage>
</organism>
<dbReference type="HOGENOM" id="CLU_2618377_0_0_4"/>
<protein>
    <submittedName>
        <fullName evidence="1">Transcriptional regulator, AlpA family</fullName>
    </submittedName>
</protein>
<dbReference type="Pfam" id="PF05930">
    <property type="entry name" value="Phage_AlpA"/>
    <property type="match status" value="1"/>
</dbReference>